<keyword evidence="2" id="KW-0808">Transferase</keyword>
<dbReference type="InterPro" id="IPR000182">
    <property type="entry name" value="GNAT_dom"/>
</dbReference>
<dbReference type="InterPro" id="IPR051531">
    <property type="entry name" value="N-acetyltransferase"/>
</dbReference>
<accession>A0A7X8SJV6</accession>
<protein>
    <submittedName>
        <fullName evidence="2">GNAT family N-acetyltransferase</fullName>
    </submittedName>
</protein>
<dbReference type="Proteomes" id="UP000585050">
    <property type="component" value="Unassembled WGS sequence"/>
</dbReference>
<dbReference type="SUPFAM" id="SSF55729">
    <property type="entry name" value="Acyl-CoA N-acyltransferases (Nat)"/>
    <property type="match status" value="1"/>
</dbReference>
<proteinExistence type="predicted"/>
<evidence type="ECO:0000259" key="1">
    <source>
        <dbReference type="PROSITE" id="PS51186"/>
    </source>
</evidence>
<dbReference type="AlphaFoldDB" id="A0A7X8SJV6"/>
<dbReference type="GO" id="GO:0016747">
    <property type="term" value="F:acyltransferase activity, transferring groups other than amino-acyl groups"/>
    <property type="evidence" value="ECO:0007669"/>
    <property type="project" value="InterPro"/>
</dbReference>
<dbReference type="Gene3D" id="3.40.630.30">
    <property type="match status" value="1"/>
</dbReference>
<reference evidence="2 3" key="1">
    <citation type="submission" date="2020-04" db="EMBL/GenBank/DDBJ databases">
        <title>Flammeovirga sp. SR4, a novel species isolated from seawater.</title>
        <authorList>
            <person name="Wang X."/>
        </authorList>
    </citation>
    <scope>NUCLEOTIDE SEQUENCE [LARGE SCALE GENOMIC DNA]</scope>
    <source>
        <strain evidence="2 3">SR4</strain>
    </source>
</reference>
<dbReference type="InterPro" id="IPR016181">
    <property type="entry name" value="Acyl_CoA_acyltransferase"/>
</dbReference>
<evidence type="ECO:0000313" key="2">
    <source>
        <dbReference type="EMBL" id="NLR91482.1"/>
    </source>
</evidence>
<comment type="caution">
    <text evidence="2">The sequence shown here is derived from an EMBL/GenBank/DDBJ whole genome shotgun (WGS) entry which is preliminary data.</text>
</comment>
<keyword evidence="3" id="KW-1185">Reference proteome</keyword>
<organism evidence="2 3">
    <name type="scientific">Flammeovirga agarivorans</name>
    <dbReference type="NCBI Taxonomy" id="2726742"/>
    <lineage>
        <taxon>Bacteria</taxon>
        <taxon>Pseudomonadati</taxon>
        <taxon>Bacteroidota</taxon>
        <taxon>Cytophagia</taxon>
        <taxon>Cytophagales</taxon>
        <taxon>Flammeovirgaceae</taxon>
        <taxon>Flammeovirga</taxon>
    </lineage>
</organism>
<gene>
    <name evidence="2" type="ORF">HGP29_09710</name>
</gene>
<dbReference type="RefSeq" id="WP_168882202.1">
    <property type="nucleotide sequence ID" value="NZ_JABAIL010000003.1"/>
</dbReference>
<feature type="domain" description="N-acetyltransferase" evidence="1">
    <location>
        <begin position="10"/>
        <end position="172"/>
    </location>
</feature>
<dbReference type="PROSITE" id="PS51186">
    <property type="entry name" value="GNAT"/>
    <property type="match status" value="1"/>
</dbReference>
<dbReference type="PANTHER" id="PTHR43792">
    <property type="entry name" value="GNAT FAMILY, PUTATIVE (AFU_ORTHOLOGUE AFUA_3G00765)-RELATED-RELATED"/>
    <property type="match status" value="1"/>
</dbReference>
<name>A0A7X8SJV6_9BACT</name>
<sequence>MNIHFETDELIVRDLEQQDLEGIFLLDSDPEVHEFLGKRPIKTIEEAQKVVDYITGQYKTNGIGRWAVIDKATNDFVGWTGLKYEEELRTEFNYYDIGYRLRKKYWGKGIATTTALASLKYGFEKLNLEEICGAAEIDHIASNTVLKKIGLKLSGTFMYDNEPHNWYKITKEEWINNQKK</sequence>
<evidence type="ECO:0000313" key="3">
    <source>
        <dbReference type="Proteomes" id="UP000585050"/>
    </source>
</evidence>
<dbReference type="Pfam" id="PF13302">
    <property type="entry name" value="Acetyltransf_3"/>
    <property type="match status" value="1"/>
</dbReference>
<dbReference type="PANTHER" id="PTHR43792:SF16">
    <property type="entry name" value="N-ACETYLTRANSFERASE DOMAIN-CONTAINING PROTEIN"/>
    <property type="match status" value="1"/>
</dbReference>
<dbReference type="EMBL" id="JABAIL010000003">
    <property type="protein sequence ID" value="NLR91482.1"/>
    <property type="molecule type" value="Genomic_DNA"/>
</dbReference>